<proteinExistence type="predicted"/>
<name>A0A2T6ZX17_TUBBO</name>
<evidence type="ECO:0000313" key="3">
    <source>
        <dbReference type="EMBL" id="PUU80006.1"/>
    </source>
</evidence>
<evidence type="ECO:0008006" key="5">
    <source>
        <dbReference type="Google" id="ProtNLM"/>
    </source>
</evidence>
<dbReference type="Proteomes" id="UP000244722">
    <property type="component" value="Unassembled WGS sequence"/>
</dbReference>
<organism evidence="3 4">
    <name type="scientific">Tuber borchii</name>
    <name type="common">White truffle</name>
    <dbReference type="NCBI Taxonomy" id="42251"/>
    <lineage>
        <taxon>Eukaryota</taxon>
        <taxon>Fungi</taxon>
        <taxon>Dikarya</taxon>
        <taxon>Ascomycota</taxon>
        <taxon>Pezizomycotina</taxon>
        <taxon>Pezizomycetes</taxon>
        <taxon>Pezizales</taxon>
        <taxon>Tuberaceae</taxon>
        <taxon>Tuber</taxon>
    </lineage>
</organism>
<gene>
    <name evidence="3" type="ORF">B9Z19DRAFT_1063806</name>
</gene>
<sequence length="141" mass="14757">MLAKVFLSSILAAVFAVCVIAAPADDPPPPDVNVVFESAPASVVAALATTTASGPPPTESTITPNQDDEITTSDASGDSDGVFGRDLESLGRVGPGPQPPPGCVTVYSDPNFSWWWRFHISSIRPSPRIITLSKNSSDEPH</sequence>
<feature type="region of interest" description="Disordered" evidence="1">
    <location>
        <begin position="49"/>
        <end position="103"/>
    </location>
</feature>
<evidence type="ECO:0000256" key="2">
    <source>
        <dbReference type="SAM" id="SignalP"/>
    </source>
</evidence>
<feature type="signal peptide" evidence="2">
    <location>
        <begin position="1"/>
        <end position="16"/>
    </location>
</feature>
<protein>
    <recommendedName>
        <fullName evidence="5">Secreted protein</fullName>
    </recommendedName>
</protein>
<feature type="chain" id="PRO_5015396014" description="Secreted protein" evidence="2">
    <location>
        <begin position="17"/>
        <end position="141"/>
    </location>
</feature>
<accession>A0A2T6ZX17</accession>
<dbReference type="AlphaFoldDB" id="A0A2T6ZX17"/>
<keyword evidence="2" id="KW-0732">Signal</keyword>
<reference evidence="3 4" key="1">
    <citation type="submission" date="2017-04" db="EMBL/GenBank/DDBJ databases">
        <title>Draft genome sequence of Tuber borchii Vittad., a whitish edible truffle.</title>
        <authorList>
            <consortium name="DOE Joint Genome Institute"/>
            <person name="Murat C."/>
            <person name="Kuo A."/>
            <person name="Barry K.W."/>
            <person name="Clum A."/>
            <person name="Dockter R.B."/>
            <person name="Fauchery L."/>
            <person name="Iotti M."/>
            <person name="Kohler A."/>
            <person name="Labutti K."/>
            <person name="Lindquist E.A."/>
            <person name="Lipzen A."/>
            <person name="Ohm R.A."/>
            <person name="Wang M."/>
            <person name="Grigoriev I.V."/>
            <person name="Zambonelli A."/>
            <person name="Martin F.M."/>
        </authorList>
    </citation>
    <scope>NUCLEOTIDE SEQUENCE [LARGE SCALE GENOMIC DNA]</scope>
    <source>
        <strain evidence="3 4">Tbo3840</strain>
    </source>
</reference>
<keyword evidence="4" id="KW-1185">Reference proteome</keyword>
<evidence type="ECO:0000313" key="4">
    <source>
        <dbReference type="Proteomes" id="UP000244722"/>
    </source>
</evidence>
<evidence type="ECO:0000256" key="1">
    <source>
        <dbReference type="SAM" id="MobiDB-lite"/>
    </source>
</evidence>
<comment type="caution">
    <text evidence="3">The sequence shown here is derived from an EMBL/GenBank/DDBJ whole genome shotgun (WGS) entry which is preliminary data.</text>
</comment>
<dbReference type="EMBL" id="NESQ01000076">
    <property type="protein sequence ID" value="PUU80006.1"/>
    <property type="molecule type" value="Genomic_DNA"/>
</dbReference>